<dbReference type="GO" id="GO:0061157">
    <property type="term" value="P:mRNA destabilization"/>
    <property type="evidence" value="ECO:0007669"/>
    <property type="project" value="TreeGrafter"/>
</dbReference>
<dbReference type="AlphaFoldDB" id="A0A8R7R1D3"/>
<reference evidence="5" key="2">
    <citation type="submission" date="2018-03" db="EMBL/GenBank/DDBJ databases">
        <title>The Triticum urartu genome reveals the dynamic nature of wheat genome evolution.</title>
        <authorList>
            <person name="Ling H."/>
            <person name="Ma B."/>
            <person name="Shi X."/>
            <person name="Liu H."/>
            <person name="Dong L."/>
            <person name="Sun H."/>
            <person name="Cao Y."/>
            <person name="Gao Q."/>
            <person name="Zheng S."/>
            <person name="Li Y."/>
            <person name="Yu Y."/>
            <person name="Du H."/>
            <person name="Qi M."/>
            <person name="Li Y."/>
            <person name="Yu H."/>
            <person name="Cui Y."/>
            <person name="Wang N."/>
            <person name="Chen C."/>
            <person name="Wu H."/>
            <person name="Zhao Y."/>
            <person name="Zhang J."/>
            <person name="Li Y."/>
            <person name="Zhou W."/>
            <person name="Zhang B."/>
            <person name="Hu W."/>
            <person name="Eijk M."/>
            <person name="Tang J."/>
            <person name="Witsenboer H."/>
            <person name="Zhao S."/>
            <person name="Li Z."/>
            <person name="Zhang A."/>
            <person name="Wang D."/>
            <person name="Liang C."/>
        </authorList>
    </citation>
    <scope>NUCLEOTIDE SEQUENCE [LARGE SCALE GENOMIC DNA]</scope>
    <source>
        <strain evidence="5">cv. G1812</strain>
    </source>
</reference>
<evidence type="ECO:0000313" key="6">
    <source>
        <dbReference type="Proteomes" id="UP000015106"/>
    </source>
</evidence>
<keyword evidence="1" id="KW-0694">RNA-binding</keyword>
<dbReference type="GO" id="GO:1990247">
    <property type="term" value="F:N6-methyladenosine-containing RNA reader activity"/>
    <property type="evidence" value="ECO:0007669"/>
    <property type="project" value="UniProtKB-UniRule"/>
</dbReference>
<dbReference type="PANTHER" id="PTHR12357">
    <property type="entry name" value="YTH YT521-B HOMOLOGY DOMAIN-CONTAINING"/>
    <property type="match status" value="1"/>
</dbReference>
<accession>A0A8R7R1D3</accession>
<proteinExistence type="inferred from homology"/>
<dbReference type="InterPro" id="IPR007275">
    <property type="entry name" value="YTH_domain"/>
</dbReference>
<feature type="signal peptide" evidence="3">
    <location>
        <begin position="1"/>
        <end position="15"/>
    </location>
</feature>
<evidence type="ECO:0000256" key="1">
    <source>
        <dbReference type="RuleBase" id="RU369095"/>
    </source>
</evidence>
<evidence type="ECO:0000256" key="3">
    <source>
        <dbReference type="SAM" id="SignalP"/>
    </source>
</evidence>
<dbReference type="GO" id="GO:0005737">
    <property type="term" value="C:cytoplasm"/>
    <property type="evidence" value="ECO:0007669"/>
    <property type="project" value="TreeGrafter"/>
</dbReference>
<feature type="domain" description="YTH" evidence="4">
    <location>
        <begin position="264"/>
        <end position="401"/>
    </location>
</feature>
<dbReference type="PROSITE" id="PS50882">
    <property type="entry name" value="YTH"/>
    <property type="match status" value="1"/>
</dbReference>
<comment type="function">
    <text evidence="1">Specifically recognizes and binds N6-methyladenosine (m6A)-containing RNAs, and regulates mRNA stability. M6A is a modification present at internal sites of mRNAs and some non-coding RNAs and plays a role in mRNA stability and processing.</text>
</comment>
<keyword evidence="6" id="KW-1185">Reference proteome</keyword>
<dbReference type="Gramene" id="TuG1812G0700003186.01.T06">
    <property type="protein sequence ID" value="TuG1812G0700003186.01.T06"/>
    <property type="gene ID" value="TuG1812G0700003186.01"/>
</dbReference>
<dbReference type="Gramene" id="TuG1812G0700003186.01.T07">
    <property type="protein sequence ID" value="TuG1812G0700003186.01.T07"/>
    <property type="gene ID" value="TuG1812G0700003186.01"/>
</dbReference>
<evidence type="ECO:0000256" key="2">
    <source>
        <dbReference type="SAM" id="MobiDB-lite"/>
    </source>
</evidence>
<reference evidence="6" key="1">
    <citation type="journal article" date="2013" name="Nature">
        <title>Draft genome of the wheat A-genome progenitor Triticum urartu.</title>
        <authorList>
            <person name="Ling H.Q."/>
            <person name="Zhao S."/>
            <person name="Liu D."/>
            <person name="Wang J."/>
            <person name="Sun H."/>
            <person name="Zhang C."/>
            <person name="Fan H."/>
            <person name="Li D."/>
            <person name="Dong L."/>
            <person name="Tao Y."/>
            <person name="Gao C."/>
            <person name="Wu H."/>
            <person name="Li Y."/>
            <person name="Cui Y."/>
            <person name="Guo X."/>
            <person name="Zheng S."/>
            <person name="Wang B."/>
            <person name="Yu K."/>
            <person name="Liang Q."/>
            <person name="Yang W."/>
            <person name="Lou X."/>
            <person name="Chen J."/>
            <person name="Feng M."/>
            <person name="Jian J."/>
            <person name="Zhang X."/>
            <person name="Luo G."/>
            <person name="Jiang Y."/>
            <person name="Liu J."/>
            <person name="Wang Z."/>
            <person name="Sha Y."/>
            <person name="Zhang B."/>
            <person name="Wu H."/>
            <person name="Tang D."/>
            <person name="Shen Q."/>
            <person name="Xue P."/>
            <person name="Zou S."/>
            <person name="Wang X."/>
            <person name="Liu X."/>
            <person name="Wang F."/>
            <person name="Yang Y."/>
            <person name="An X."/>
            <person name="Dong Z."/>
            <person name="Zhang K."/>
            <person name="Zhang X."/>
            <person name="Luo M.C."/>
            <person name="Dvorak J."/>
            <person name="Tong Y."/>
            <person name="Wang J."/>
            <person name="Yang H."/>
            <person name="Li Z."/>
            <person name="Wang D."/>
            <person name="Zhang A."/>
            <person name="Wang J."/>
        </authorList>
    </citation>
    <scope>NUCLEOTIDE SEQUENCE</scope>
    <source>
        <strain evidence="6">cv. G1812</strain>
    </source>
</reference>
<reference evidence="5" key="3">
    <citation type="submission" date="2022-06" db="UniProtKB">
        <authorList>
            <consortium name="EnsemblPlants"/>
        </authorList>
    </citation>
    <scope>IDENTIFICATION</scope>
</reference>
<name>A0A8R7R1D3_TRIUA</name>
<dbReference type="EnsemblPlants" id="TuG1812G0700003186.01.T06">
    <property type="protein sequence ID" value="TuG1812G0700003186.01.T06"/>
    <property type="gene ID" value="TuG1812G0700003186.01"/>
</dbReference>
<dbReference type="InterPro" id="IPR045168">
    <property type="entry name" value="YTH_prot"/>
</dbReference>
<dbReference type="Pfam" id="PF04146">
    <property type="entry name" value="YTH"/>
    <property type="match status" value="1"/>
</dbReference>
<dbReference type="CDD" id="cd21134">
    <property type="entry name" value="YTH"/>
    <property type="match status" value="1"/>
</dbReference>
<feature type="chain" id="PRO_5044156913" description="YTH domain-containing family protein" evidence="3">
    <location>
        <begin position="16"/>
        <end position="506"/>
    </location>
</feature>
<dbReference type="GO" id="GO:0003729">
    <property type="term" value="F:mRNA binding"/>
    <property type="evidence" value="ECO:0007669"/>
    <property type="project" value="UniProtKB-UniRule"/>
</dbReference>
<protein>
    <recommendedName>
        <fullName evidence="1">YTH domain-containing family protein</fullName>
    </recommendedName>
</protein>
<dbReference type="Proteomes" id="UP000015106">
    <property type="component" value="Chromosome 7"/>
</dbReference>
<dbReference type="EnsemblPlants" id="TuG1812G0700003186.01.T07">
    <property type="protein sequence ID" value="TuG1812G0700003186.01.T07"/>
    <property type="gene ID" value="TuG1812G0700003186.01"/>
</dbReference>
<gene>
    <name evidence="5" type="primary">LOC125525811</name>
</gene>
<sequence length="506" mass="57873">MELILLLQLLERASPIPLCTSPSHVLTISHRLLLVWDTQILVLECLKETLCFSKSTFFLMVFSIHPQLCTTNHLSHTTERQHNQTMLRDYLGKGMHHWFLEWYVVMQFGLFAQASLDTFSSVKMGQLLLDLNFGYLLSLLCPEMSSIDYACYLQQHGSMYNSGSYKARQQASKYGGITPNWGSAGRRFNNFDYNSSQQRGSMPFNIQNGALEFLNEQNRGPRAAKPKKQDRENSLVDDKSEKTTQLIDSELYNCPDFATEYKDAIFFVIKSYTEDHVHRSIKYNVWASTASGNRKLDSAYRAAKQKEDHCRVFLFFSVNGSGQFCGVAEMIGPVDFDRSVDYWQQDKWSGQFPVKWHIIKDVPNTLLRHITLENNDNKPVTNSRDTQEVKLEYGLQMLSIFKNHEAETSIVEDFYFYEQREKALKENRRQQQPGSAESLKPTDAKAVGNSVTHIADSFSRSVQLKEIEKSDNKRDGAISMNDAQTATIKAEESNANKTKGPVEESS</sequence>
<dbReference type="PANTHER" id="PTHR12357:SF64">
    <property type="entry name" value="YTH DOMAIN-CONTAINING FAMILY PROTEIN"/>
    <property type="match status" value="1"/>
</dbReference>
<evidence type="ECO:0000259" key="4">
    <source>
        <dbReference type="PROSITE" id="PS50882"/>
    </source>
</evidence>
<keyword evidence="3" id="KW-0732">Signal</keyword>
<feature type="region of interest" description="Disordered" evidence="2">
    <location>
        <begin position="216"/>
        <end position="240"/>
    </location>
</feature>
<feature type="compositionally biased region" description="Basic and acidic residues" evidence="2">
    <location>
        <begin position="463"/>
        <end position="476"/>
    </location>
</feature>
<feature type="compositionally biased region" description="Basic and acidic residues" evidence="2">
    <location>
        <begin position="227"/>
        <end position="240"/>
    </location>
</feature>
<feature type="region of interest" description="Disordered" evidence="2">
    <location>
        <begin position="425"/>
        <end position="506"/>
    </location>
</feature>
<comment type="similarity">
    <text evidence="1">Belongs to the YTHDF family.</text>
</comment>
<organism evidence="5 6">
    <name type="scientific">Triticum urartu</name>
    <name type="common">Red wild einkorn</name>
    <name type="synonym">Crithodium urartu</name>
    <dbReference type="NCBI Taxonomy" id="4572"/>
    <lineage>
        <taxon>Eukaryota</taxon>
        <taxon>Viridiplantae</taxon>
        <taxon>Streptophyta</taxon>
        <taxon>Embryophyta</taxon>
        <taxon>Tracheophyta</taxon>
        <taxon>Spermatophyta</taxon>
        <taxon>Magnoliopsida</taxon>
        <taxon>Liliopsida</taxon>
        <taxon>Poales</taxon>
        <taxon>Poaceae</taxon>
        <taxon>BOP clade</taxon>
        <taxon>Pooideae</taxon>
        <taxon>Triticodae</taxon>
        <taxon>Triticeae</taxon>
        <taxon>Triticinae</taxon>
        <taxon>Triticum</taxon>
    </lineage>
</organism>
<dbReference type="Gene3D" id="3.10.590.10">
    <property type="entry name" value="ph1033 like domains"/>
    <property type="match status" value="1"/>
</dbReference>
<evidence type="ECO:0000313" key="5">
    <source>
        <dbReference type="EnsemblPlants" id="TuG1812G0700003186.01.T06"/>
    </source>
</evidence>